<protein>
    <submittedName>
        <fullName evidence="1">Uncharacterized protein</fullName>
    </submittedName>
</protein>
<organism evidence="1 2">
    <name type="scientific">Candidozyma pseudohaemuli</name>
    <dbReference type="NCBI Taxonomy" id="418784"/>
    <lineage>
        <taxon>Eukaryota</taxon>
        <taxon>Fungi</taxon>
        <taxon>Dikarya</taxon>
        <taxon>Ascomycota</taxon>
        <taxon>Saccharomycotina</taxon>
        <taxon>Pichiomycetes</taxon>
        <taxon>Metschnikowiaceae</taxon>
        <taxon>Candidozyma</taxon>
    </lineage>
</organism>
<dbReference type="EMBL" id="PYFQ01000001">
    <property type="protein sequence ID" value="PSK40943.1"/>
    <property type="molecule type" value="Genomic_DNA"/>
</dbReference>
<dbReference type="InterPro" id="IPR016712">
    <property type="entry name" value="Rbsml_bS1m-like"/>
</dbReference>
<dbReference type="GeneID" id="36564002"/>
<reference evidence="1 2" key="1">
    <citation type="submission" date="2018-03" db="EMBL/GenBank/DDBJ databases">
        <title>Candida pseudohaemulonii genome assembly and annotation.</title>
        <authorList>
            <person name="Munoz J.F."/>
            <person name="Gade L.G."/>
            <person name="Chow N.A."/>
            <person name="Litvintseva A.P."/>
            <person name="Loparev V.N."/>
            <person name="Cuomo C.A."/>
        </authorList>
    </citation>
    <scope>NUCLEOTIDE SEQUENCE [LARGE SCALE GENOMIC DNA]</scope>
    <source>
        <strain evidence="1 2">B12108</strain>
    </source>
</reference>
<proteinExistence type="predicted"/>
<dbReference type="STRING" id="418784.A0A2P7YY98"/>
<evidence type="ECO:0000313" key="2">
    <source>
        <dbReference type="Proteomes" id="UP000241107"/>
    </source>
</evidence>
<dbReference type="PIRSF" id="PIRSF018156">
    <property type="entry name" value="MRPL51_fungal"/>
    <property type="match status" value="1"/>
</dbReference>
<dbReference type="PANTHER" id="PTHR28058">
    <property type="entry name" value="37S RIBOSOMAL PROTEIN MRP51, MITOCHONDRIAL"/>
    <property type="match status" value="1"/>
</dbReference>
<dbReference type="VEuPathDB" id="FungiDB:C7M61_000609"/>
<accession>A0A2P7YY98</accession>
<evidence type="ECO:0000313" key="1">
    <source>
        <dbReference type="EMBL" id="PSK40943.1"/>
    </source>
</evidence>
<dbReference type="GO" id="GO:0003735">
    <property type="term" value="F:structural constituent of ribosome"/>
    <property type="evidence" value="ECO:0007669"/>
    <property type="project" value="TreeGrafter"/>
</dbReference>
<dbReference type="Proteomes" id="UP000241107">
    <property type="component" value="Unassembled WGS sequence"/>
</dbReference>
<dbReference type="PANTHER" id="PTHR28058:SF1">
    <property type="entry name" value="SMALL RIBOSOMAL SUBUNIT PROTEIN BS1M"/>
    <property type="match status" value="1"/>
</dbReference>
<comment type="caution">
    <text evidence="1">The sequence shown here is derived from an EMBL/GenBank/DDBJ whole genome shotgun (WGS) entry which is preliminary data.</text>
</comment>
<dbReference type="RefSeq" id="XP_024715642.1">
    <property type="nucleotide sequence ID" value="XM_024856043.1"/>
</dbReference>
<dbReference type="GO" id="GO:0070124">
    <property type="term" value="P:mitochondrial translational initiation"/>
    <property type="evidence" value="ECO:0007669"/>
    <property type="project" value="TreeGrafter"/>
</dbReference>
<dbReference type="OrthoDB" id="2735536at2759"/>
<dbReference type="Pfam" id="PF11709">
    <property type="entry name" value="Mit_ribos_Mrp51"/>
    <property type="match status" value="1"/>
</dbReference>
<gene>
    <name evidence="1" type="ORF">C7M61_000609</name>
</gene>
<keyword evidence="2" id="KW-1185">Reference proteome</keyword>
<sequence length="365" mass="39967">MKNQQFYKLFKDSRIAQVATPLSKTLRGADLAAPTHQILFAPKGSSSRSEYGIKSTLPKQVGVSHFVMNAMDTSNNIPDVEKFSSPHYNRLKFQESGVVLKKPSNKANPLFAWDTSKSVNKSVSEADSVLADLNLGSKSNMRDVKALLKANPALAKQFKQWLVKRSPESIVFKIPAKLEQLLKEFIASSENVIKRPSSLTDMTRKFGKASRTASPRAVQGTAGLSYNQKGRLNNTPNGIKHGVIAPGRLVDNREAAIGGFVASVNERTTILQNNFINNAPGKHARQFVLPFKVNEAELTPYGGVRMYADGVRVGSWIQRTESGPSYANRSNYVASNPNFGSLSERNSRDAAALENLLGLVSKNKS</sequence>
<name>A0A2P7YY98_9ASCO</name>
<dbReference type="GO" id="GO:0005763">
    <property type="term" value="C:mitochondrial small ribosomal subunit"/>
    <property type="evidence" value="ECO:0007669"/>
    <property type="project" value="TreeGrafter"/>
</dbReference>
<dbReference type="AlphaFoldDB" id="A0A2P7YY98"/>